<dbReference type="RefSeq" id="WP_152729115.1">
    <property type="nucleotide sequence ID" value="NZ_WHJL01000114.1"/>
</dbReference>
<feature type="transmembrane region" description="Helical" evidence="6">
    <location>
        <begin position="43"/>
        <end position="72"/>
    </location>
</feature>
<protein>
    <submittedName>
        <fullName evidence="7">Oligosaccharide flippase family protein</fullName>
    </submittedName>
</protein>
<evidence type="ECO:0000256" key="1">
    <source>
        <dbReference type="ARBA" id="ARBA00004651"/>
    </source>
</evidence>
<reference evidence="7 8" key="1">
    <citation type="submission" date="2019-10" db="EMBL/GenBank/DDBJ databases">
        <title>Genome Sequencing and assembly of Lactobacillus fermentum I2, a lactic acid bacteria.</title>
        <authorList>
            <person name="Lopes L.S."/>
            <person name="Persinoti G.F."/>
            <person name="Riano-Pachon D.M."/>
            <person name="Labate C.A."/>
        </authorList>
    </citation>
    <scope>NUCLEOTIDE SEQUENCE [LARGE SCALE GENOMIC DNA]</scope>
    <source>
        <strain evidence="7 8">I2</strain>
    </source>
</reference>
<feature type="transmembrane region" description="Helical" evidence="6">
    <location>
        <begin position="12"/>
        <end position="31"/>
    </location>
</feature>
<feature type="transmembrane region" description="Helical" evidence="6">
    <location>
        <begin position="155"/>
        <end position="178"/>
    </location>
</feature>
<feature type="transmembrane region" description="Helical" evidence="6">
    <location>
        <begin position="467"/>
        <end position="489"/>
    </location>
</feature>
<evidence type="ECO:0000256" key="2">
    <source>
        <dbReference type="ARBA" id="ARBA00022475"/>
    </source>
</evidence>
<accession>A0A843R0U4</accession>
<dbReference type="Proteomes" id="UP000466799">
    <property type="component" value="Unassembled WGS sequence"/>
</dbReference>
<evidence type="ECO:0000256" key="4">
    <source>
        <dbReference type="ARBA" id="ARBA00022989"/>
    </source>
</evidence>
<keyword evidence="5 6" id="KW-0472">Membrane</keyword>
<dbReference type="EMBL" id="WHJL01000114">
    <property type="protein sequence ID" value="MPQ35879.1"/>
    <property type="molecule type" value="Genomic_DNA"/>
</dbReference>
<dbReference type="InterPro" id="IPR050833">
    <property type="entry name" value="Poly_Biosynth_Transport"/>
</dbReference>
<comment type="subcellular location">
    <subcellularLocation>
        <location evidence="1">Cell membrane</location>
        <topology evidence="1">Multi-pass membrane protein</topology>
    </subcellularLocation>
</comment>
<dbReference type="Pfam" id="PF01943">
    <property type="entry name" value="Polysacc_synt"/>
    <property type="match status" value="1"/>
</dbReference>
<evidence type="ECO:0000256" key="3">
    <source>
        <dbReference type="ARBA" id="ARBA00022692"/>
    </source>
</evidence>
<evidence type="ECO:0000313" key="8">
    <source>
        <dbReference type="Proteomes" id="UP000466799"/>
    </source>
</evidence>
<keyword evidence="2" id="KW-1003">Cell membrane</keyword>
<feature type="transmembrane region" description="Helical" evidence="6">
    <location>
        <begin position="437"/>
        <end position="455"/>
    </location>
</feature>
<name>A0A843R0U4_LIMFE</name>
<feature type="transmembrane region" description="Helical" evidence="6">
    <location>
        <begin position="341"/>
        <end position="359"/>
    </location>
</feature>
<feature type="transmembrane region" description="Helical" evidence="6">
    <location>
        <begin position="403"/>
        <end position="425"/>
    </location>
</feature>
<organism evidence="7 8">
    <name type="scientific">Limosilactobacillus fermentum</name>
    <name type="common">Lactobacillus fermentum</name>
    <dbReference type="NCBI Taxonomy" id="1613"/>
    <lineage>
        <taxon>Bacteria</taxon>
        <taxon>Bacillati</taxon>
        <taxon>Bacillota</taxon>
        <taxon>Bacilli</taxon>
        <taxon>Lactobacillales</taxon>
        <taxon>Lactobacillaceae</taxon>
        <taxon>Limosilactobacillus</taxon>
    </lineage>
</organism>
<proteinExistence type="predicted"/>
<dbReference type="PANTHER" id="PTHR30250">
    <property type="entry name" value="PST FAMILY PREDICTED COLANIC ACID TRANSPORTER"/>
    <property type="match status" value="1"/>
</dbReference>
<feature type="transmembrane region" description="Helical" evidence="6">
    <location>
        <begin position="184"/>
        <end position="206"/>
    </location>
</feature>
<dbReference type="AlphaFoldDB" id="A0A843R0U4"/>
<keyword evidence="4 6" id="KW-1133">Transmembrane helix</keyword>
<feature type="transmembrane region" description="Helical" evidence="6">
    <location>
        <begin position="92"/>
        <end position="112"/>
    </location>
</feature>
<feature type="transmembrane region" description="Helical" evidence="6">
    <location>
        <begin position="124"/>
        <end position="143"/>
    </location>
</feature>
<evidence type="ECO:0000256" key="6">
    <source>
        <dbReference type="SAM" id="Phobius"/>
    </source>
</evidence>
<dbReference type="InterPro" id="IPR002797">
    <property type="entry name" value="Polysacc_synth"/>
</dbReference>
<dbReference type="PANTHER" id="PTHR30250:SF26">
    <property type="entry name" value="PSMA PROTEIN"/>
    <property type="match status" value="1"/>
</dbReference>
<feature type="transmembrane region" description="Helical" evidence="6">
    <location>
        <begin position="252"/>
        <end position="270"/>
    </location>
</feature>
<gene>
    <name evidence="7" type="ORF">GC247_08405</name>
</gene>
<feature type="transmembrane region" description="Helical" evidence="6">
    <location>
        <begin position="308"/>
        <end position="329"/>
    </location>
</feature>
<comment type="caution">
    <text evidence="7">The sequence shown here is derived from an EMBL/GenBank/DDBJ whole genome shotgun (WGS) entry which is preliminary data.</text>
</comment>
<evidence type="ECO:0000313" key="7">
    <source>
        <dbReference type="EMBL" id="MPQ35879.1"/>
    </source>
</evidence>
<feature type="transmembrane region" description="Helical" evidence="6">
    <location>
        <begin position="374"/>
        <end position="396"/>
    </location>
</feature>
<keyword evidence="3 6" id="KW-0812">Transmembrane</keyword>
<evidence type="ECO:0000256" key="5">
    <source>
        <dbReference type="ARBA" id="ARBA00023136"/>
    </source>
</evidence>
<sequence>MRIGKISRFKLNVFFGFLNSIISAIQTFWFIPYVKINIGTSAYGYISVINGLVNTLFVLANAVGSMGTRFILVSYEQNKVDQSNKYFNSECVAMLISSVFILVTSIFFSFYLQYFMNIGQRFRIQVQVLFVMTIFSFALQLLLSPFSSSFFYKNTLYITYILFTLDYLGRILLTIVLYRTGNKVLWSAALATDIVYLFSLFVYYVYFKREMINIELNIKFFSIKHLFEMIKSGIWIAISSAGNIMLSSLNTYFSNLFCGVFITGIYAAIMQLNIVESMILSVLVNTLLPKMFKLFSDSSESGFFNYTVYSMSIISLLLSIVSGGIIVYGNDFMSFWMGPKFTGYQLLMFLTVIYLPFTLPSQVLNQSFTVMNKVSIPAIITVFSGILNVVLVVIMCNIFNMDIYGVAISSLIVQILRDCVLYPYYYYKISHYFNIKIIYPFIFAALGVIVTYFICRISRSIFYPKTLILFFVSVAIGGGATLLLLFPIIKKLETRFNI</sequence>
<dbReference type="GO" id="GO:0005886">
    <property type="term" value="C:plasma membrane"/>
    <property type="evidence" value="ECO:0007669"/>
    <property type="project" value="UniProtKB-SubCell"/>
</dbReference>